<accession>A0A5P1EGA3</accession>
<sequence>MIIRLYSLNWFIRHLNGTVLESFVWPAFLITDAYNALNNLVYKRQRTKSFLVVPYCLLNFMSYLFYIVVFFSEFLTFCVSACWLCFGDKFIILNNSSQLFTYTAAT</sequence>
<organism evidence="1 2">
    <name type="scientific">Asparagus officinalis</name>
    <name type="common">Garden asparagus</name>
    <dbReference type="NCBI Taxonomy" id="4686"/>
    <lineage>
        <taxon>Eukaryota</taxon>
        <taxon>Viridiplantae</taxon>
        <taxon>Streptophyta</taxon>
        <taxon>Embryophyta</taxon>
        <taxon>Tracheophyta</taxon>
        <taxon>Spermatophyta</taxon>
        <taxon>Magnoliopsida</taxon>
        <taxon>Liliopsida</taxon>
        <taxon>Asparagales</taxon>
        <taxon>Asparagaceae</taxon>
        <taxon>Asparagoideae</taxon>
        <taxon>Asparagus</taxon>
    </lineage>
</organism>
<dbReference type="AlphaFoldDB" id="A0A5P1EGA3"/>
<dbReference type="Gramene" id="ONK63859">
    <property type="protein sequence ID" value="ONK63859"/>
    <property type="gene ID" value="A4U43_C07F19670"/>
</dbReference>
<proteinExistence type="predicted"/>
<keyword evidence="2" id="KW-1185">Reference proteome</keyword>
<reference evidence="2" key="1">
    <citation type="journal article" date="2017" name="Nat. Commun.">
        <title>The asparagus genome sheds light on the origin and evolution of a young Y chromosome.</title>
        <authorList>
            <person name="Harkess A."/>
            <person name="Zhou J."/>
            <person name="Xu C."/>
            <person name="Bowers J.E."/>
            <person name="Van der Hulst R."/>
            <person name="Ayyampalayam S."/>
            <person name="Mercati F."/>
            <person name="Riccardi P."/>
            <person name="McKain M.R."/>
            <person name="Kakrana A."/>
            <person name="Tang H."/>
            <person name="Ray J."/>
            <person name="Groenendijk J."/>
            <person name="Arikit S."/>
            <person name="Mathioni S.M."/>
            <person name="Nakano M."/>
            <person name="Shan H."/>
            <person name="Telgmann-Rauber A."/>
            <person name="Kanno A."/>
            <person name="Yue Z."/>
            <person name="Chen H."/>
            <person name="Li W."/>
            <person name="Chen Y."/>
            <person name="Xu X."/>
            <person name="Zhang Y."/>
            <person name="Luo S."/>
            <person name="Chen H."/>
            <person name="Gao J."/>
            <person name="Mao Z."/>
            <person name="Pires J.C."/>
            <person name="Luo M."/>
            <person name="Kudrna D."/>
            <person name="Wing R.A."/>
            <person name="Meyers B.C."/>
            <person name="Yi K."/>
            <person name="Kong H."/>
            <person name="Lavrijsen P."/>
            <person name="Sunseri F."/>
            <person name="Falavigna A."/>
            <person name="Ye Y."/>
            <person name="Leebens-Mack J.H."/>
            <person name="Chen G."/>
        </authorList>
    </citation>
    <scope>NUCLEOTIDE SEQUENCE [LARGE SCALE GENOMIC DNA]</scope>
    <source>
        <strain evidence="2">cv. DH0086</strain>
    </source>
</reference>
<evidence type="ECO:0000313" key="2">
    <source>
        <dbReference type="Proteomes" id="UP000243459"/>
    </source>
</evidence>
<evidence type="ECO:0000313" key="1">
    <source>
        <dbReference type="EMBL" id="ONK63859.1"/>
    </source>
</evidence>
<dbReference type="Proteomes" id="UP000243459">
    <property type="component" value="Chromosome 7"/>
</dbReference>
<name>A0A5P1EGA3_ASPOF</name>
<protein>
    <submittedName>
        <fullName evidence="1">Uncharacterized protein</fullName>
    </submittedName>
</protein>
<dbReference type="EMBL" id="CM007387">
    <property type="protein sequence ID" value="ONK63859.1"/>
    <property type="molecule type" value="Genomic_DNA"/>
</dbReference>
<gene>
    <name evidence="1" type="ORF">A4U43_C07F19670</name>
</gene>